<evidence type="ECO:0000259" key="14">
    <source>
        <dbReference type="Pfam" id="PF01717"/>
    </source>
</evidence>
<dbReference type="Pfam" id="PF01717">
    <property type="entry name" value="Meth_synt_2"/>
    <property type="match status" value="1"/>
</dbReference>
<evidence type="ECO:0000256" key="2">
    <source>
        <dbReference type="ARBA" id="ARBA00002777"/>
    </source>
</evidence>
<keyword evidence="18" id="KW-1185">Reference proteome</keyword>
<dbReference type="InterPro" id="IPR013215">
    <property type="entry name" value="Cbl-indep_Met_Synth_N"/>
</dbReference>
<evidence type="ECO:0000256" key="5">
    <source>
        <dbReference type="ARBA" id="ARBA00012034"/>
    </source>
</evidence>
<protein>
    <recommendedName>
        <fullName evidence="5">5-methyltetrahydropteroyltriglutamate--homocysteine S-methyltransferase</fullName>
        <ecNumber evidence="5">2.1.1.14</ecNumber>
    </recommendedName>
</protein>
<evidence type="ECO:0000256" key="11">
    <source>
        <dbReference type="ARBA" id="ARBA00022833"/>
    </source>
</evidence>
<keyword evidence="9" id="KW-0479">Metal-binding</keyword>
<keyword evidence="12" id="KW-0486">Methionine biosynthesis</keyword>
<evidence type="ECO:0000313" key="18">
    <source>
        <dbReference type="Proteomes" id="UP000612352"/>
    </source>
</evidence>
<comment type="function">
    <text evidence="2">Catalyzes the transfer of a methyl group from 5-methyltetrahydrofolate to homocysteine resulting in methionine formation.</text>
</comment>
<keyword evidence="6 17" id="KW-0489">Methyltransferase</keyword>
<evidence type="ECO:0000256" key="3">
    <source>
        <dbReference type="ARBA" id="ARBA00004681"/>
    </source>
</evidence>
<keyword evidence="10" id="KW-0677">Repeat</keyword>
<name>A0ABS1BEB8_9MICO</name>
<evidence type="ECO:0000313" key="16">
    <source>
        <dbReference type="EMBL" id="MBK0332467.1"/>
    </source>
</evidence>
<keyword evidence="7" id="KW-0028">Amino-acid biosynthesis</keyword>
<dbReference type="InterPro" id="IPR038071">
    <property type="entry name" value="UROD/MetE-like_sf"/>
</dbReference>
<organism evidence="17 18">
    <name type="scientific">Brachybacterium halotolerans</name>
    <dbReference type="NCBI Taxonomy" id="2795215"/>
    <lineage>
        <taxon>Bacteria</taxon>
        <taxon>Bacillati</taxon>
        <taxon>Actinomycetota</taxon>
        <taxon>Actinomycetes</taxon>
        <taxon>Micrococcales</taxon>
        <taxon>Dermabacteraceae</taxon>
        <taxon>Brachybacterium</taxon>
    </lineage>
</organism>
<dbReference type="RefSeq" id="WP_200503364.1">
    <property type="nucleotide sequence ID" value="NZ_JAEDAJ010000009.1"/>
</dbReference>
<proteinExistence type="inferred from homology"/>
<evidence type="ECO:0000256" key="13">
    <source>
        <dbReference type="SAM" id="MobiDB-lite"/>
    </source>
</evidence>
<dbReference type="InterPro" id="IPR006276">
    <property type="entry name" value="Cobalamin-indep_Met_synthase"/>
</dbReference>
<dbReference type="Proteomes" id="UP000612352">
    <property type="component" value="Unassembled WGS sequence"/>
</dbReference>
<sequence length="802" mass="85747">MTNAPRTPDAARAPLPAATPVGYPRIGPDRELKKAEEAYWSGRIDRAEFARRTRALRDETRARLAELGLTGPAAIPETFSLYDQVLDAALAVGIVPDRFADVLGADGASSADGSGSADGTIDLDGYFALARGTAEQPPLEMTKWFDTNYHYLVPEIGPDTDLHIASTQVIDLFRESLEGGADAAARPVLVGPLTLLLLAKAQDGAPAGFDPLDRLDDVVAVYAELLARLHEAGATWVQLDEPALAADQRIDPQGLAALLERAEGRLASAEDRPQILVTTPYGGIGDLLPGLLATGIEAVHLDLTRGEIPSATQLAGVGRTVIAAGLVEGRSVWRTELPTAAARLALLRERVAEAGGDPGAVVVSTSVSLQHVPHTLERETDLPADLRATLAFADEKIAEIVALAGSSVAPGSVDGPRSVPRDFAGVRRNDVRERTAGLTAADLERSAFEVRGAAQQSRLGLPVLPTTTIGSFPQVAGVRRARADHRAGRIDDAAYEKAMREEIRCVVALQEELGLDVLVHGEPERNDMVQYFAEHLDGFATTAHGWVQSYGSRCTRPSILFGDVSRPAPITVGWSTFAQSLTDKPVKGMLTGPVTILAWSFVRDDQSLGETADQVALALRDEITDLEAAGIGIVQVDEPALRELLPLRASDQDDYLRWSVDSFRLATSGAADATQIHTHLCYSEFNEVVDAIDALGADVTSIEAARSRGEILEALDPERFSRGIGPGVWDIHSPRVPATEEIRSQLSAALDRVGEGRLWANPDCGLKTRGYEETTESLRHLVEAARTVRERAAREGAGLPVG</sequence>
<dbReference type="PIRSF" id="PIRSF000382">
    <property type="entry name" value="MeTrfase_B12_ind"/>
    <property type="match status" value="1"/>
</dbReference>
<accession>A0ABS1BEB8</accession>
<dbReference type="EMBL" id="JAEDAJ010000017">
    <property type="protein sequence ID" value="MBK0332991.1"/>
    <property type="molecule type" value="Genomic_DNA"/>
</dbReference>
<comment type="cofactor">
    <cofactor evidence="1">
        <name>Zn(2+)</name>
        <dbReference type="ChEBI" id="CHEBI:29105"/>
    </cofactor>
</comment>
<dbReference type="EC" id="2.1.1.14" evidence="5"/>
<reference evidence="17 18" key="1">
    <citation type="submission" date="2020-12" db="EMBL/GenBank/DDBJ databases">
        <title>Brachybacterium sp. MASK1Z-5, whole genome shotgun sequence.</title>
        <authorList>
            <person name="Tuo L."/>
        </authorList>
    </citation>
    <scope>NUCLEOTIDE SEQUENCE [LARGE SCALE GENOMIC DNA]</scope>
    <source>
        <strain evidence="17 18">MASK1Z-5</strain>
    </source>
</reference>
<dbReference type="EMBL" id="JAEDAJ010000009">
    <property type="protein sequence ID" value="MBK0332467.1"/>
    <property type="molecule type" value="Genomic_DNA"/>
</dbReference>
<comment type="caution">
    <text evidence="17">The sequence shown here is derived from an EMBL/GenBank/DDBJ whole genome shotgun (WGS) entry which is preliminary data.</text>
</comment>
<comment type="pathway">
    <text evidence="3">Amino-acid biosynthesis; L-methionine biosynthesis via de novo pathway; L-methionine from L-homocysteine (MetE route): step 1/1.</text>
</comment>
<evidence type="ECO:0000256" key="10">
    <source>
        <dbReference type="ARBA" id="ARBA00022737"/>
    </source>
</evidence>
<evidence type="ECO:0000256" key="9">
    <source>
        <dbReference type="ARBA" id="ARBA00022723"/>
    </source>
</evidence>
<evidence type="ECO:0000256" key="7">
    <source>
        <dbReference type="ARBA" id="ARBA00022605"/>
    </source>
</evidence>
<dbReference type="CDD" id="cd03311">
    <property type="entry name" value="CIMS_C_terminal_like"/>
    <property type="match status" value="1"/>
</dbReference>
<keyword evidence="8 17" id="KW-0808">Transferase</keyword>
<dbReference type="NCBIfam" id="NF003556">
    <property type="entry name" value="PRK05222.1"/>
    <property type="match status" value="1"/>
</dbReference>
<evidence type="ECO:0000259" key="15">
    <source>
        <dbReference type="Pfam" id="PF08267"/>
    </source>
</evidence>
<evidence type="ECO:0000313" key="17">
    <source>
        <dbReference type="EMBL" id="MBK0332991.1"/>
    </source>
</evidence>
<dbReference type="PANTHER" id="PTHR30519">
    <property type="entry name" value="5-METHYLTETRAHYDROPTEROYLTRIGLUTAMATE--HOMOCYSTEINE METHYLTRANSFERASE"/>
    <property type="match status" value="1"/>
</dbReference>
<dbReference type="SUPFAM" id="SSF51726">
    <property type="entry name" value="UROD/MetE-like"/>
    <property type="match status" value="2"/>
</dbReference>
<comment type="similarity">
    <text evidence="4">Belongs to the vitamin-B12 independent methionine synthase family.</text>
</comment>
<dbReference type="GO" id="GO:0032259">
    <property type="term" value="P:methylation"/>
    <property type="evidence" value="ECO:0007669"/>
    <property type="project" value="UniProtKB-KW"/>
</dbReference>
<gene>
    <name evidence="17" type="primary">metE</name>
    <name evidence="16" type="ORF">I8D64_13780</name>
    <name evidence="17" type="ORF">I8D64_16435</name>
</gene>
<dbReference type="InterPro" id="IPR002629">
    <property type="entry name" value="Met_Synth_C/arc"/>
</dbReference>
<evidence type="ECO:0000256" key="1">
    <source>
        <dbReference type="ARBA" id="ARBA00001947"/>
    </source>
</evidence>
<evidence type="ECO:0000256" key="4">
    <source>
        <dbReference type="ARBA" id="ARBA00009553"/>
    </source>
</evidence>
<feature type="domain" description="Cobalamin-independent methionine synthase MetE N-terminal" evidence="15">
    <location>
        <begin position="20"/>
        <end position="350"/>
    </location>
</feature>
<dbReference type="Pfam" id="PF08267">
    <property type="entry name" value="Meth_synt_1"/>
    <property type="match status" value="1"/>
</dbReference>
<keyword evidence="11" id="KW-0862">Zinc</keyword>
<feature type="domain" description="Cobalamin-independent methionine synthase MetE C-terminal/archaeal" evidence="14">
    <location>
        <begin position="464"/>
        <end position="786"/>
    </location>
</feature>
<dbReference type="Gene3D" id="3.20.20.210">
    <property type="match status" value="2"/>
</dbReference>
<dbReference type="GO" id="GO:0003871">
    <property type="term" value="F:5-methyltetrahydropteroyltriglutamate-homocysteine S-methyltransferase activity"/>
    <property type="evidence" value="ECO:0007669"/>
    <property type="project" value="UniProtKB-EC"/>
</dbReference>
<evidence type="ECO:0000256" key="12">
    <source>
        <dbReference type="ARBA" id="ARBA00023167"/>
    </source>
</evidence>
<feature type="region of interest" description="Disordered" evidence="13">
    <location>
        <begin position="1"/>
        <end position="28"/>
    </location>
</feature>
<evidence type="ECO:0000256" key="6">
    <source>
        <dbReference type="ARBA" id="ARBA00022603"/>
    </source>
</evidence>
<evidence type="ECO:0000256" key="8">
    <source>
        <dbReference type="ARBA" id="ARBA00022679"/>
    </source>
</evidence>